<accession>A0ABW7R3H6</accession>
<organism evidence="1 2">
    <name type="scientific">Streptomyces longisporoflavus</name>
    <dbReference type="NCBI Taxonomy" id="28044"/>
    <lineage>
        <taxon>Bacteria</taxon>
        <taxon>Bacillati</taxon>
        <taxon>Actinomycetota</taxon>
        <taxon>Actinomycetes</taxon>
        <taxon>Kitasatosporales</taxon>
        <taxon>Streptomycetaceae</taxon>
        <taxon>Streptomyces</taxon>
    </lineage>
</organism>
<reference evidence="1 2" key="1">
    <citation type="submission" date="2024-10" db="EMBL/GenBank/DDBJ databases">
        <title>The Natural Products Discovery Center: Release of the First 8490 Sequenced Strains for Exploring Actinobacteria Biosynthetic Diversity.</title>
        <authorList>
            <person name="Kalkreuter E."/>
            <person name="Kautsar S.A."/>
            <person name="Yang D."/>
            <person name="Bader C.D."/>
            <person name="Teijaro C.N."/>
            <person name="Fluegel L."/>
            <person name="Davis C.M."/>
            <person name="Simpson J.R."/>
            <person name="Lauterbach L."/>
            <person name="Steele A.D."/>
            <person name="Gui C."/>
            <person name="Meng S."/>
            <person name="Li G."/>
            <person name="Viehrig K."/>
            <person name="Ye F."/>
            <person name="Su P."/>
            <person name="Kiefer A.F."/>
            <person name="Nichols A."/>
            <person name="Cepeda A.J."/>
            <person name="Yan W."/>
            <person name="Fan B."/>
            <person name="Jiang Y."/>
            <person name="Adhikari A."/>
            <person name="Zheng C.-J."/>
            <person name="Schuster L."/>
            <person name="Cowan T.M."/>
            <person name="Smanski M.J."/>
            <person name="Chevrette M.G."/>
            <person name="De Carvalho L.P.S."/>
            <person name="Shen B."/>
        </authorList>
    </citation>
    <scope>NUCLEOTIDE SEQUENCE [LARGE SCALE GENOMIC DNA]</scope>
    <source>
        <strain evidence="1 2">NPDC017990</strain>
    </source>
</reference>
<keyword evidence="2" id="KW-1185">Reference proteome</keyword>
<evidence type="ECO:0000313" key="1">
    <source>
        <dbReference type="EMBL" id="MFH8551831.1"/>
    </source>
</evidence>
<comment type="caution">
    <text evidence="1">The sequence shown here is derived from an EMBL/GenBank/DDBJ whole genome shotgun (WGS) entry which is preliminary data.</text>
</comment>
<name>A0ABW7R3H6_9ACTN</name>
<sequence length="256" mass="26833">MISDGSELPGSQDGLEAALEGCVRRLRKDSGVEAVAVVVSAQDRDPAAAVHSVCDGEASACFVVHADPARAWFMRRALQAADFPVVSDGDLRAVAAAAQALRGLRRLERVAGQSAVVIADSDRLPEMGPLLTAVGIRDLTFWKRTDAPVFPLAQMAEGADLVVDLRAGDDVLPVQGQDTGLVLRMPDVTDSLPLLPGLLTAAAATGRLQADTDVLAAVAQFLAITCTDTALPAPQPELTDSIAWVARQAMRHPRGS</sequence>
<evidence type="ECO:0000313" key="2">
    <source>
        <dbReference type="Proteomes" id="UP001610818"/>
    </source>
</evidence>
<dbReference type="RefSeq" id="WP_397718916.1">
    <property type="nucleotide sequence ID" value="NZ_JBIRGN010000015.1"/>
</dbReference>
<protein>
    <submittedName>
        <fullName evidence="1">Uncharacterized protein</fullName>
    </submittedName>
</protein>
<proteinExistence type="predicted"/>
<dbReference type="EMBL" id="JBIRGQ010000015">
    <property type="protein sequence ID" value="MFH8551831.1"/>
    <property type="molecule type" value="Genomic_DNA"/>
</dbReference>
<dbReference type="Proteomes" id="UP001610818">
    <property type="component" value="Unassembled WGS sequence"/>
</dbReference>
<gene>
    <name evidence="1" type="ORF">ACH4F9_43335</name>
</gene>